<keyword evidence="1" id="KW-0812">Transmembrane</keyword>
<feature type="transmembrane region" description="Helical" evidence="1">
    <location>
        <begin position="36"/>
        <end position="57"/>
    </location>
</feature>
<evidence type="ECO:0000256" key="1">
    <source>
        <dbReference type="SAM" id="Phobius"/>
    </source>
</evidence>
<evidence type="ECO:0000313" key="2">
    <source>
        <dbReference type="EMBL" id="QEH39200.1"/>
    </source>
</evidence>
<keyword evidence="3" id="KW-1185">Reference proteome</keyword>
<dbReference type="EMBL" id="CP042997">
    <property type="protein sequence ID" value="QEH39200.1"/>
    <property type="molecule type" value="Genomic_DNA"/>
</dbReference>
<sequence length="197" mass="21474">MAVSINLAFGLSACAGLSVIYLSLWPGKMAELPMDAIGSVRFWGPPLVLILIVLAAWDHRRPPRPIKVRHWLLLGASPLLLIGSVFIAESDVPFRAAFRLARPGLEAAVPTAPSSGHDGSPLGRDFGPYLVDRYGADPRGGVFFRVRTSPGGWGIDTMSYGFTFRPNAEGTPFGGARYEVFPLGGDWYWFHASDDHY</sequence>
<organism evidence="2 3">
    <name type="scientific">Aquisphaera giovannonii</name>
    <dbReference type="NCBI Taxonomy" id="406548"/>
    <lineage>
        <taxon>Bacteria</taxon>
        <taxon>Pseudomonadati</taxon>
        <taxon>Planctomycetota</taxon>
        <taxon>Planctomycetia</taxon>
        <taxon>Isosphaerales</taxon>
        <taxon>Isosphaeraceae</taxon>
        <taxon>Aquisphaera</taxon>
    </lineage>
</organism>
<keyword evidence="1" id="KW-0472">Membrane</keyword>
<dbReference type="KEGG" id="agv:OJF2_78120"/>
<evidence type="ECO:0000313" key="3">
    <source>
        <dbReference type="Proteomes" id="UP000324233"/>
    </source>
</evidence>
<feature type="transmembrane region" description="Helical" evidence="1">
    <location>
        <begin position="69"/>
        <end position="88"/>
    </location>
</feature>
<feature type="transmembrane region" description="Helical" evidence="1">
    <location>
        <begin position="7"/>
        <end position="24"/>
    </location>
</feature>
<dbReference type="AlphaFoldDB" id="A0A5B9WH87"/>
<accession>A0A5B9WH87</accession>
<keyword evidence="1" id="KW-1133">Transmembrane helix</keyword>
<dbReference type="OrthoDB" id="509916at2"/>
<protein>
    <submittedName>
        <fullName evidence="2">Uncharacterized protein</fullName>
    </submittedName>
</protein>
<gene>
    <name evidence="2" type="ORF">OJF2_78120</name>
</gene>
<dbReference type="Proteomes" id="UP000324233">
    <property type="component" value="Chromosome"/>
</dbReference>
<reference evidence="2 3" key="1">
    <citation type="submission" date="2019-08" db="EMBL/GenBank/DDBJ databases">
        <title>Deep-cultivation of Planctomycetes and their phenomic and genomic characterization uncovers novel biology.</title>
        <authorList>
            <person name="Wiegand S."/>
            <person name="Jogler M."/>
            <person name="Boedeker C."/>
            <person name="Pinto D."/>
            <person name="Vollmers J."/>
            <person name="Rivas-Marin E."/>
            <person name="Kohn T."/>
            <person name="Peeters S.H."/>
            <person name="Heuer A."/>
            <person name="Rast P."/>
            <person name="Oberbeckmann S."/>
            <person name="Bunk B."/>
            <person name="Jeske O."/>
            <person name="Meyerdierks A."/>
            <person name="Storesund J.E."/>
            <person name="Kallscheuer N."/>
            <person name="Luecker S."/>
            <person name="Lage O.M."/>
            <person name="Pohl T."/>
            <person name="Merkel B.J."/>
            <person name="Hornburger P."/>
            <person name="Mueller R.-W."/>
            <person name="Bruemmer F."/>
            <person name="Labrenz M."/>
            <person name="Spormann A.M."/>
            <person name="Op den Camp H."/>
            <person name="Overmann J."/>
            <person name="Amann R."/>
            <person name="Jetten M.S.M."/>
            <person name="Mascher T."/>
            <person name="Medema M.H."/>
            <person name="Devos D.P."/>
            <person name="Kaster A.-K."/>
            <person name="Ovreas L."/>
            <person name="Rohde M."/>
            <person name="Galperin M.Y."/>
            <person name="Jogler C."/>
        </authorList>
    </citation>
    <scope>NUCLEOTIDE SEQUENCE [LARGE SCALE GENOMIC DNA]</scope>
    <source>
        <strain evidence="2 3">OJF2</strain>
    </source>
</reference>
<name>A0A5B9WH87_9BACT</name>
<proteinExistence type="predicted"/>